<feature type="region of interest" description="Disordered" evidence="1">
    <location>
        <begin position="30"/>
        <end position="67"/>
    </location>
</feature>
<accession>A0A6J0J464</accession>
<proteinExistence type="predicted"/>
<name>A0A6J0J464_9PASS</name>
<dbReference type="GeneID" id="108509030"/>
<feature type="compositionally biased region" description="Gly residues" evidence="1">
    <location>
        <begin position="47"/>
        <end position="58"/>
    </location>
</feature>
<keyword evidence="2" id="KW-1185">Reference proteome</keyword>
<dbReference type="OrthoDB" id="9973183at2759"/>
<evidence type="ECO:0000313" key="3">
    <source>
        <dbReference type="RefSeq" id="XP_017693747.1"/>
    </source>
</evidence>
<evidence type="ECO:0000313" key="2">
    <source>
        <dbReference type="Proteomes" id="UP000504624"/>
    </source>
</evidence>
<dbReference type="CTD" id="9246"/>
<dbReference type="InterPro" id="IPR016135">
    <property type="entry name" value="UBQ-conjugating_enzyme/RWD"/>
</dbReference>
<gene>
    <name evidence="3" type="primary">UBE2L6</name>
</gene>
<dbReference type="RefSeq" id="XP_017693747.1">
    <property type="nucleotide sequence ID" value="XM_017838258.1"/>
</dbReference>
<organism evidence="2 3">
    <name type="scientific">Lepidothrix coronata</name>
    <name type="common">blue-crowned manakin</name>
    <dbReference type="NCBI Taxonomy" id="321398"/>
    <lineage>
        <taxon>Eukaryota</taxon>
        <taxon>Metazoa</taxon>
        <taxon>Chordata</taxon>
        <taxon>Craniata</taxon>
        <taxon>Vertebrata</taxon>
        <taxon>Euteleostomi</taxon>
        <taxon>Archelosauria</taxon>
        <taxon>Archosauria</taxon>
        <taxon>Dinosauria</taxon>
        <taxon>Saurischia</taxon>
        <taxon>Theropoda</taxon>
        <taxon>Coelurosauria</taxon>
        <taxon>Aves</taxon>
        <taxon>Neognathae</taxon>
        <taxon>Neoaves</taxon>
        <taxon>Telluraves</taxon>
        <taxon>Australaves</taxon>
        <taxon>Passeriformes</taxon>
        <taxon>Pipridae</taxon>
        <taxon>Lepidothrix</taxon>
    </lineage>
</organism>
<sequence>MGNPRPSRCVPRAAPPRTSLRRVFWGAAPSLEACPGRPQPPLARPAGAGGGAGLGGGPRRAAAGPERAALGRAPAALLQDLLLLLDSHDPQRVLRPDLARELQEHPEEFRRRAQEHTRLHAEPRPDPPDP</sequence>
<reference evidence="3" key="1">
    <citation type="submission" date="2025-08" db="UniProtKB">
        <authorList>
            <consortium name="RefSeq"/>
        </authorList>
    </citation>
    <scope>IDENTIFICATION</scope>
</reference>
<dbReference type="AlphaFoldDB" id="A0A6J0J464"/>
<dbReference type="SUPFAM" id="SSF54495">
    <property type="entry name" value="UBC-like"/>
    <property type="match status" value="1"/>
</dbReference>
<evidence type="ECO:0000256" key="1">
    <source>
        <dbReference type="SAM" id="MobiDB-lite"/>
    </source>
</evidence>
<dbReference type="Proteomes" id="UP000504624">
    <property type="component" value="Unplaced"/>
</dbReference>
<feature type="region of interest" description="Disordered" evidence="1">
    <location>
        <begin position="96"/>
        <end position="130"/>
    </location>
</feature>
<protein>
    <submittedName>
        <fullName evidence="3">Ubiquitin/ISG15-conjugating enzyme E2 L6 isoform X2</fullName>
    </submittedName>
</protein>